<name>A0A6J5V188_PRUAR</name>
<proteinExistence type="predicted"/>
<evidence type="ECO:0000313" key="2">
    <source>
        <dbReference type="Proteomes" id="UP000507222"/>
    </source>
</evidence>
<dbReference type="EMBL" id="CAEKDK010000006">
    <property type="protein sequence ID" value="CAB4282670.1"/>
    <property type="molecule type" value="Genomic_DNA"/>
</dbReference>
<organism evidence="1 2">
    <name type="scientific">Prunus armeniaca</name>
    <name type="common">Apricot</name>
    <name type="synonym">Armeniaca vulgaris</name>
    <dbReference type="NCBI Taxonomy" id="36596"/>
    <lineage>
        <taxon>Eukaryota</taxon>
        <taxon>Viridiplantae</taxon>
        <taxon>Streptophyta</taxon>
        <taxon>Embryophyta</taxon>
        <taxon>Tracheophyta</taxon>
        <taxon>Spermatophyta</taxon>
        <taxon>Magnoliopsida</taxon>
        <taxon>eudicotyledons</taxon>
        <taxon>Gunneridae</taxon>
        <taxon>Pentapetalae</taxon>
        <taxon>rosids</taxon>
        <taxon>fabids</taxon>
        <taxon>Rosales</taxon>
        <taxon>Rosaceae</taxon>
        <taxon>Amygdaloideae</taxon>
        <taxon>Amygdaleae</taxon>
        <taxon>Prunus</taxon>
    </lineage>
</organism>
<dbReference type="AlphaFoldDB" id="A0A6J5V188"/>
<reference evidence="1 2" key="1">
    <citation type="submission" date="2020-05" db="EMBL/GenBank/DDBJ databases">
        <authorList>
            <person name="Campoy J."/>
            <person name="Schneeberger K."/>
            <person name="Spophaly S."/>
        </authorList>
    </citation>
    <scope>NUCLEOTIDE SEQUENCE [LARGE SCALE GENOMIC DNA]</scope>
    <source>
        <strain evidence="1">PruArmRojPasFocal</strain>
    </source>
</reference>
<evidence type="ECO:0000313" key="1">
    <source>
        <dbReference type="EMBL" id="CAB4282670.1"/>
    </source>
</evidence>
<dbReference type="Proteomes" id="UP000507222">
    <property type="component" value="Unassembled WGS sequence"/>
</dbReference>
<sequence>MWRFDGPKLDWSRKFLTCRNWLKKSMLENPAAMLEHVQLVPPRGSNSSRRVLLTANQNISAQL</sequence>
<protein>
    <submittedName>
        <fullName evidence="1">Uncharacterized protein</fullName>
    </submittedName>
</protein>
<accession>A0A6J5V188</accession>
<gene>
    <name evidence="1" type="ORF">CURHAP_LOCUS36247</name>
</gene>